<reference evidence="1 2" key="1">
    <citation type="journal article" date="2013" name="PLoS Genet.">
        <title>Plant-symbiotic fungi as chemical engineers: Multi-genome analysis of the Clavicipitaceae reveals dynamics of alkaloid loci.</title>
        <authorList>
            <person name="Schardl C.L."/>
            <person name="Young C.A."/>
            <person name="Hesse U."/>
            <person name="Amyotte S.G."/>
            <person name="Andreeva K."/>
            <person name="Calie P.J."/>
            <person name="Fleetwood D.J."/>
            <person name="Haws D.C."/>
            <person name="Moore N."/>
            <person name="Oeser B."/>
            <person name="Panaccione D.G."/>
            <person name="Schweri K.K."/>
            <person name="Voisey C.R."/>
            <person name="Farman M.L."/>
            <person name="Jaromczyk J.W."/>
            <person name="Roe B.A."/>
            <person name="O'Sullivan D.M."/>
            <person name="Scott B."/>
            <person name="Tudzynski P."/>
            <person name="An Z."/>
            <person name="Arnaoudova E.G."/>
            <person name="Bullock C.T."/>
            <person name="Charlton N.D."/>
            <person name="Chen L."/>
            <person name="Cox M."/>
            <person name="Dinkins R.D."/>
            <person name="Florea S."/>
            <person name="Glenn A.E."/>
            <person name="Gordon A."/>
            <person name="Gueldener U."/>
            <person name="Harris D.R."/>
            <person name="Hollin W."/>
            <person name="Jaromczyk J."/>
            <person name="Johnson R.D."/>
            <person name="Khan A.K."/>
            <person name="Leistner E."/>
            <person name="Leuchtmann A."/>
            <person name="Li C."/>
            <person name="Liu J."/>
            <person name="Liu J."/>
            <person name="Liu M."/>
            <person name="Mace W."/>
            <person name="Machado C."/>
            <person name="Nagabhyru P."/>
            <person name="Pan J."/>
            <person name="Schmid J."/>
            <person name="Sugawara K."/>
            <person name="Steiner U."/>
            <person name="Takach J.E."/>
            <person name="Tanaka E."/>
            <person name="Webb J.S."/>
            <person name="Wilson E.V."/>
            <person name="Wiseman J.L."/>
            <person name="Yoshida R."/>
            <person name="Zeng Z."/>
        </authorList>
    </citation>
    <scope>NUCLEOTIDE SEQUENCE [LARGE SCALE GENOMIC DNA]</scope>
    <source>
        <strain evidence="1 2">20.1</strain>
    </source>
</reference>
<dbReference type="HOGENOM" id="CLU_1704045_0_0_1"/>
<accession>M1W1A5</accession>
<evidence type="ECO:0000313" key="1">
    <source>
        <dbReference type="EMBL" id="CCE30781.1"/>
    </source>
</evidence>
<protein>
    <submittedName>
        <fullName evidence="1">Uncharacterized protein</fullName>
    </submittedName>
</protein>
<name>M1W1A5_CLAP2</name>
<proteinExistence type="predicted"/>
<evidence type="ECO:0000313" key="2">
    <source>
        <dbReference type="Proteomes" id="UP000016801"/>
    </source>
</evidence>
<keyword evidence="2" id="KW-1185">Reference proteome</keyword>
<sequence>MVSHFVLIQVISRESSAWCGWAVVTPDFHHKNRTVLILDLPWLHDVGAKFDIRNSELTLDIEERGDEVSTIRGPKATLSDRQKTWKDNAPVLFVTTFNFGLEHQEVVRRRPSPTQPRAKQILAFYGDETHKAINQPSIAVDYNNHMRSVGISDQ</sequence>
<dbReference type="OrthoDB" id="4775714at2759"/>
<gene>
    <name evidence="1" type="ORF">CPUR_04630</name>
</gene>
<dbReference type="AlphaFoldDB" id="M1W1A5"/>
<dbReference type="EMBL" id="CAGA01000025">
    <property type="protein sequence ID" value="CCE30781.1"/>
    <property type="molecule type" value="Genomic_DNA"/>
</dbReference>
<comment type="caution">
    <text evidence="1">The sequence shown here is derived from an EMBL/GenBank/DDBJ whole genome shotgun (WGS) entry which is preliminary data.</text>
</comment>
<dbReference type="Proteomes" id="UP000016801">
    <property type="component" value="Unassembled WGS sequence"/>
</dbReference>
<organism evidence="1 2">
    <name type="scientific">Claviceps purpurea (strain 20.1)</name>
    <name type="common">Ergot fungus</name>
    <name type="synonym">Sphacelia segetum</name>
    <dbReference type="NCBI Taxonomy" id="1111077"/>
    <lineage>
        <taxon>Eukaryota</taxon>
        <taxon>Fungi</taxon>
        <taxon>Dikarya</taxon>
        <taxon>Ascomycota</taxon>
        <taxon>Pezizomycotina</taxon>
        <taxon>Sordariomycetes</taxon>
        <taxon>Hypocreomycetidae</taxon>
        <taxon>Hypocreales</taxon>
        <taxon>Clavicipitaceae</taxon>
        <taxon>Claviceps</taxon>
    </lineage>
</organism>
<dbReference type="VEuPathDB" id="FungiDB:CPUR_04630"/>